<evidence type="ECO:0000313" key="2">
    <source>
        <dbReference type="Proteomes" id="UP000245060"/>
    </source>
</evidence>
<evidence type="ECO:0000313" key="1">
    <source>
        <dbReference type="EMBL" id="GBG37996.1"/>
    </source>
</evidence>
<dbReference type="EMBL" id="BFCH01000017">
    <property type="protein sequence ID" value="GBG37996.1"/>
    <property type="molecule type" value="Genomic_DNA"/>
</dbReference>
<protein>
    <submittedName>
        <fullName evidence="1">Uncharacterized protein</fullName>
    </submittedName>
</protein>
<dbReference type="Proteomes" id="UP000245060">
    <property type="component" value="Unassembled WGS sequence"/>
</dbReference>
<keyword evidence="2" id="KW-1185">Reference proteome</keyword>
<name>A0ABQ0NM91_9MYCO</name>
<accession>A0ABQ0NM91</accession>
<sequence>MAGPVPSTKEAATPAALRAAKRLALVQPDICIPPVSSWIQCGTATWPATYFAPGATPFRDAIVGCELPSLGIE</sequence>
<organism evidence="1 2">
    <name type="scientific">Mycobacterium montefiorense</name>
    <dbReference type="NCBI Taxonomy" id="154654"/>
    <lineage>
        <taxon>Bacteria</taxon>
        <taxon>Bacillati</taxon>
        <taxon>Actinomycetota</taxon>
        <taxon>Actinomycetes</taxon>
        <taxon>Mycobacteriales</taxon>
        <taxon>Mycobacteriaceae</taxon>
        <taxon>Mycobacterium</taxon>
        <taxon>Mycobacterium simiae complex</taxon>
    </lineage>
</organism>
<proteinExistence type="predicted"/>
<comment type="caution">
    <text evidence="1">The sequence shown here is derived from an EMBL/GenBank/DDBJ whole genome shotgun (WGS) entry which is preliminary data.</text>
</comment>
<reference evidence="2" key="1">
    <citation type="submission" date="2018-04" db="EMBL/GenBank/DDBJ databases">
        <title>Draft genome sequence of Mycobacterium montefiorense isolated from Japanese black salamander.</title>
        <authorList>
            <person name="Fukano H."/>
            <person name="Yoshida M."/>
            <person name="Shimizu A."/>
            <person name="Iwao H."/>
            <person name="Kurata O."/>
            <person name="Katayama Y."/>
            <person name="Omatsu T."/>
            <person name="Mizutani T."/>
            <person name="Wada S."/>
            <person name="Hoshino Y."/>
        </authorList>
    </citation>
    <scope>NUCLEOTIDE SEQUENCE [LARGE SCALE GENOMIC DNA]</scope>
    <source>
        <strain evidence="2">BS</strain>
    </source>
</reference>
<gene>
    <name evidence="1" type="ORF">MmonteBS_23680</name>
</gene>